<feature type="signal peptide" evidence="1">
    <location>
        <begin position="1"/>
        <end position="17"/>
    </location>
</feature>
<dbReference type="Pfam" id="PF00753">
    <property type="entry name" value="Lactamase_B"/>
    <property type="match status" value="1"/>
</dbReference>
<dbReference type="SMART" id="SM00849">
    <property type="entry name" value="Lactamase_B"/>
    <property type="match status" value="1"/>
</dbReference>
<dbReference type="STRING" id="1163617.SCD_n02222"/>
<evidence type="ECO:0000313" key="4">
    <source>
        <dbReference type="Proteomes" id="UP000015559"/>
    </source>
</evidence>
<dbReference type="RefSeq" id="WP_009205226.1">
    <property type="nucleotide sequence ID" value="NC_022357.1"/>
</dbReference>
<dbReference type="Proteomes" id="UP000015559">
    <property type="component" value="Chromosome"/>
</dbReference>
<proteinExistence type="predicted"/>
<dbReference type="EMBL" id="AP013066">
    <property type="protein sequence ID" value="BAN36030.1"/>
    <property type="molecule type" value="Genomic_DNA"/>
</dbReference>
<evidence type="ECO:0000313" key="3">
    <source>
        <dbReference type="EMBL" id="BAN36030.1"/>
    </source>
</evidence>
<dbReference type="eggNOG" id="COG0491">
    <property type="taxonomic scope" value="Bacteria"/>
</dbReference>
<dbReference type="OrthoDB" id="1273797at2"/>
<dbReference type="AlphaFoldDB" id="S6AAK7"/>
<protein>
    <submittedName>
        <fullName evidence="3">Beta-lactamase</fullName>
    </submittedName>
</protein>
<evidence type="ECO:0000256" key="1">
    <source>
        <dbReference type="SAM" id="SignalP"/>
    </source>
</evidence>
<sequence length="340" mass="38042">MRLAVCSLFALSFASHADRLPQQAVDTVEVPEIIISGRDSDSKPLPYYRIAPDVYFLYANIAEVDGKNRGFNGNAGFVVTDEGVVVIDSLGTPKLGRRLIVTVRKVTDKPIRYLILTHNHPDHSYGAVAFRRLPGIRIVGHVGTLEYLGSDNLPASVAFRRRILGADMKGFEGVEPDILVGGEIYSHYDFTLGGKTFAVYNADHHHSFGDLVVHQVEDRVLWISDLAFNNRSTFMGDGHSGAALEAIDWMRKTFPDTRLMIPGHGSAQTPPFPMVEKTYSYIQRLRDEMGAAVEAGQDLESAVRLSDFADWHATPLYHENHKKNANFIYREMEQEIYFGK</sequence>
<keyword evidence="4" id="KW-1185">Reference proteome</keyword>
<dbReference type="CDD" id="cd16282">
    <property type="entry name" value="metallo-hydrolase-like_MBL-fold"/>
    <property type="match status" value="1"/>
</dbReference>
<dbReference type="SUPFAM" id="SSF56281">
    <property type="entry name" value="Metallo-hydrolase/oxidoreductase"/>
    <property type="match status" value="1"/>
</dbReference>
<feature type="domain" description="Metallo-beta-lactamase" evidence="2">
    <location>
        <begin position="72"/>
        <end position="264"/>
    </location>
</feature>
<accession>S6AAK7</accession>
<dbReference type="InterPro" id="IPR036866">
    <property type="entry name" value="RibonucZ/Hydroxyglut_hydro"/>
</dbReference>
<gene>
    <name evidence="3" type="primary">soxH</name>
    <name evidence="3" type="ORF">SCD_n02222</name>
</gene>
<name>S6AAK7_SULDS</name>
<feature type="chain" id="PRO_5004535942" evidence="1">
    <location>
        <begin position="18"/>
        <end position="340"/>
    </location>
</feature>
<dbReference type="Gene3D" id="3.60.15.10">
    <property type="entry name" value="Ribonuclease Z/Hydroxyacylglutathione hydrolase-like"/>
    <property type="match status" value="1"/>
</dbReference>
<keyword evidence="1" id="KW-0732">Signal</keyword>
<evidence type="ECO:0000259" key="2">
    <source>
        <dbReference type="SMART" id="SM00849"/>
    </source>
</evidence>
<organism evidence="3 4">
    <name type="scientific">Sulfuricella denitrificans (strain DSM 22764 / NBRC 105220 / skB26)</name>
    <dbReference type="NCBI Taxonomy" id="1163617"/>
    <lineage>
        <taxon>Bacteria</taxon>
        <taxon>Pseudomonadati</taxon>
        <taxon>Pseudomonadota</taxon>
        <taxon>Betaproteobacteria</taxon>
        <taxon>Nitrosomonadales</taxon>
        <taxon>Sulfuricellaceae</taxon>
        <taxon>Sulfuricella</taxon>
    </lineage>
</organism>
<reference evidence="3 4" key="1">
    <citation type="journal article" date="2012" name="Appl. Environ. Microbiol.">
        <title>Draft genome sequence of a psychrotolerant sulfur-oxidizing bacterium, Sulfuricella denitrificans skB26, and proteomic insights into cold adaptation.</title>
        <authorList>
            <person name="Watanabe T."/>
            <person name="Kojima H."/>
            <person name="Fukui M."/>
        </authorList>
    </citation>
    <scope>NUCLEOTIDE SEQUENCE [LARGE SCALE GENOMIC DNA]</scope>
    <source>
        <strain evidence="4">skB26</strain>
    </source>
</reference>
<dbReference type="InterPro" id="IPR050855">
    <property type="entry name" value="NDM-1-like"/>
</dbReference>
<dbReference type="PANTHER" id="PTHR42951:SF20">
    <property type="entry name" value="BETA LACTAMASE"/>
    <property type="match status" value="1"/>
</dbReference>
<dbReference type="PANTHER" id="PTHR42951">
    <property type="entry name" value="METALLO-BETA-LACTAMASE DOMAIN-CONTAINING"/>
    <property type="match status" value="1"/>
</dbReference>
<dbReference type="InterPro" id="IPR001279">
    <property type="entry name" value="Metallo-B-lactamas"/>
</dbReference>
<dbReference type="KEGG" id="sdr:SCD_n02222"/>
<dbReference type="HOGENOM" id="CLU_056342_0_0_4"/>